<feature type="region of interest" description="Disordered" evidence="2">
    <location>
        <begin position="129"/>
        <end position="168"/>
    </location>
</feature>
<gene>
    <name evidence="3" type="ORF">K458DRAFT_411732</name>
</gene>
<name>A0A6G1JPG7_9PLEO</name>
<evidence type="ECO:0000256" key="1">
    <source>
        <dbReference type="SAM" id="Coils"/>
    </source>
</evidence>
<sequence length="168" mass="19675">MEKAETQRVIQLSEDIDRQDQHEAKHKSELAAKEQRHKIKLAVQEQRHKKNVASSKLLWEGKLKQMETKLKTHYNEREKQHETKIAQMNNALKKQEENFDKECRKVREMKEQYETKFAKLQTLKEQLAPEHAKALQTPPCRKRKLDGSEMCGIERGPSSKKSRVGGGM</sequence>
<evidence type="ECO:0000313" key="4">
    <source>
        <dbReference type="Proteomes" id="UP000799291"/>
    </source>
</evidence>
<keyword evidence="4" id="KW-1185">Reference proteome</keyword>
<keyword evidence="1" id="KW-0175">Coiled coil</keyword>
<feature type="coiled-coil region" evidence="1">
    <location>
        <begin position="63"/>
        <end position="126"/>
    </location>
</feature>
<protein>
    <submittedName>
        <fullName evidence="3">Uncharacterized protein</fullName>
    </submittedName>
</protein>
<proteinExistence type="predicted"/>
<dbReference type="AlphaFoldDB" id="A0A6G1JPG7"/>
<dbReference type="Proteomes" id="UP000799291">
    <property type="component" value="Unassembled WGS sequence"/>
</dbReference>
<organism evidence="3 4">
    <name type="scientific">Lentithecium fluviatile CBS 122367</name>
    <dbReference type="NCBI Taxonomy" id="1168545"/>
    <lineage>
        <taxon>Eukaryota</taxon>
        <taxon>Fungi</taxon>
        <taxon>Dikarya</taxon>
        <taxon>Ascomycota</taxon>
        <taxon>Pezizomycotina</taxon>
        <taxon>Dothideomycetes</taxon>
        <taxon>Pleosporomycetidae</taxon>
        <taxon>Pleosporales</taxon>
        <taxon>Massarineae</taxon>
        <taxon>Lentitheciaceae</taxon>
        <taxon>Lentithecium</taxon>
    </lineage>
</organism>
<accession>A0A6G1JPG7</accession>
<dbReference type="EMBL" id="MU005569">
    <property type="protein sequence ID" value="KAF2692049.1"/>
    <property type="molecule type" value="Genomic_DNA"/>
</dbReference>
<evidence type="ECO:0000256" key="2">
    <source>
        <dbReference type="SAM" id="MobiDB-lite"/>
    </source>
</evidence>
<feature type="compositionally biased region" description="Basic residues" evidence="2">
    <location>
        <begin position="158"/>
        <end position="168"/>
    </location>
</feature>
<reference evidence="3" key="1">
    <citation type="journal article" date="2020" name="Stud. Mycol.">
        <title>101 Dothideomycetes genomes: a test case for predicting lifestyles and emergence of pathogens.</title>
        <authorList>
            <person name="Haridas S."/>
            <person name="Albert R."/>
            <person name="Binder M."/>
            <person name="Bloem J."/>
            <person name="Labutti K."/>
            <person name="Salamov A."/>
            <person name="Andreopoulos B."/>
            <person name="Baker S."/>
            <person name="Barry K."/>
            <person name="Bills G."/>
            <person name="Bluhm B."/>
            <person name="Cannon C."/>
            <person name="Castanera R."/>
            <person name="Culley D."/>
            <person name="Daum C."/>
            <person name="Ezra D."/>
            <person name="Gonzalez J."/>
            <person name="Henrissat B."/>
            <person name="Kuo A."/>
            <person name="Liang C."/>
            <person name="Lipzen A."/>
            <person name="Lutzoni F."/>
            <person name="Magnuson J."/>
            <person name="Mondo S."/>
            <person name="Nolan M."/>
            <person name="Ohm R."/>
            <person name="Pangilinan J."/>
            <person name="Park H.-J."/>
            <person name="Ramirez L."/>
            <person name="Alfaro M."/>
            <person name="Sun H."/>
            <person name="Tritt A."/>
            <person name="Yoshinaga Y."/>
            <person name="Zwiers L.-H."/>
            <person name="Turgeon B."/>
            <person name="Goodwin S."/>
            <person name="Spatafora J."/>
            <person name="Crous P."/>
            <person name="Grigoriev I."/>
        </authorList>
    </citation>
    <scope>NUCLEOTIDE SEQUENCE</scope>
    <source>
        <strain evidence="3">CBS 122367</strain>
    </source>
</reference>
<evidence type="ECO:0000313" key="3">
    <source>
        <dbReference type="EMBL" id="KAF2692049.1"/>
    </source>
</evidence>